<dbReference type="PANTHER" id="PTHR42104">
    <property type="entry name" value="EXTRACELLULAR GUANYL-SPECIFIC RIBONUCLEASE RNTA (AFU_ORTHOLOGUE AFUA_4G03230)"/>
    <property type="match status" value="1"/>
</dbReference>
<evidence type="ECO:0000256" key="4">
    <source>
        <dbReference type="ARBA" id="ARBA00022729"/>
    </source>
</evidence>
<feature type="chain" id="PRO_5002253807" description="ribonuclease T1" evidence="10">
    <location>
        <begin position="17"/>
        <end position="134"/>
    </location>
</feature>
<keyword evidence="12" id="KW-1185">Reference proteome</keyword>
<dbReference type="GeneID" id="27308557"/>
<sequence length="134" mass="14019">MRFFLALPFIFSAATAIPTTLKVVARQSSTTCGSTSYSASDVLAAADAACQYVQDGTTAGGSKYPERYNDYEGFTFDGVDGPYYEFPILSDGEIYDGGSPGADRVVINGNCDFAGVITHTGADNNDFVGCSGTS</sequence>
<dbReference type="GO" id="GO:0046589">
    <property type="term" value="F:ribonuclease T1 activity"/>
    <property type="evidence" value="ECO:0007669"/>
    <property type="project" value="UniProtKB-EC"/>
</dbReference>
<evidence type="ECO:0000256" key="5">
    <source>
        <dbReference type="ARBA" id="ARBA00022759"/>
    </source>
</evidence>
<organism evidence="11 12">
    <name type="scientific">Verruconis gallopava</name>
    <dbReference type="NCBI Taxonomy" id="253628"/>
    <lineage>
        <taxon>Eukaryota</taxon>
        <taxon>Fungi</taxon>
        <taxon>Dikarya</taxon>
        <taxon>Ascomycota</taxon>
        <taxon>Pezizomycotina</taxon>
        <taxon>Dothideomycetes</taxon>
        <taxon>Pleosporomycetidae</taxon>
        <taxon>Venturiales</taxon>
        <taxon>Sympoventuriaceae</taxon>
        <taxon>Verruconis</taxon>
    </lineage>
</organism>
<dbReference type="Gene3D" id="3.10.450.30">
    <property type="entry name" value="Microbial ribonucleases"/>
    <property type="match status" value="1"/>
</dbReference>
<dbReference type="GO" id="GO:0003723">
    <property type="term" value="F:RNA binding"/>
    <property type="evidence" value="ECO:0007669"/>
    <property type="project" value="InterPro"/>
</dbReference>
<dbReference type="OrthoDB" id="5425539at2759"/>
<proteinExistence type="inferred from homology"/>
<evidence type="ECO:0000256" key="10">
    <source>
        <dbReference type="SAM" id="SignalP"/>
    </source>
</evidence>
<evidence type="ECO:0000256" key="3">
    <source>
        <dbReference type="ARBA" id="ARBA00022722"/>
    </source>
</evidence>
<dbReference type="InterPro" id="IPR000026">
    <property type="entry name" value="N1-like"/>
</dbReference>
<evidence type="ECO:0000256" key="7">
    <source>
        <dbReference type="ARBA" id="ARBA00023157"/>
    </source>
</evidence>
<dbReference type="AlphaFoldDB" id="A0A0D2APL1"/>
<evidence type="ECO:0000256" key="2">
    <source>
        <dbReference type="ARBA" id="ARBA00012549"/>
    </source>
</evidence>
<dbReference type="PIRSF" id="PIRSF037430">
    <property type="entry name" value="RNase_U2"/>
    <property type="match status" value="1"/>
</dbReference>
<keyword evidence="5" id="KW-0255">Endonuclease</keyword>
<dbReference type="STRING" id="253628.A0A0D2APL1"/>
<keyword evidence="8" id="KW-0456">Lyase</keyword>
<keyword evidence="7" id="KW-1015">Disulfide bond</keyword>
<evidence type="ECO:0000313" key="12">
    <source>
        <dbReference type="Proteomes" id="UP000053259"/>
    </source>
</evidence>
<feature type="signal peptide" evidence="10">
    <location>
        <begin position="1"/>
        <end position="16"/>
    </location>
</feature>
<keyword evidence="4 10" id="KW-0732">Signal</keyword>
<dbReference type="InParanoid" id="A0A0D2APL1"/>
<dbReference type="EC" id="4.6.1.24" evidence="2"/>
<evidence type="ECO:0000256" key="1">
    <source>
        <dbReference type="ARBA" id="ARBA00009006"/>
    </source>
</evidence>
<comment type="catalytic activity">
    <reaction evidence="9">
        <text>[RNA] containing guanosine + H2O = an [RNA fragment]-3'-guanosine-3'-phosphate + a 5'-hydroxy-ribonucleotide-3'-[RNA fragment].</text>
        <dbReference type="EC" id="4.6.1.24"/>
    </reaction>
</comment>
<reference evidence="11 12" key="1">
    <citation type="submission" date="2015-01" db="EMBL/GenBank/DDBJ databases">
        <title>The Genome Sequence of Ochroconis gallopava CBS43764.</title>
        <authorList>
            <consortium name="The Broad Institute Genomics Platform"/>
            <person name="Cuomo C."/>
            <person name="de Hoog S."/>
            <person name="Gorbushina A."/>
            <person name="Stielow B."/>
            <person name="Teixiera M."/>
            <person name="Abouelleil A."/>
            <person name="Chapman S.B."/>
            <person name="Priest M."/>
            <person name="Young S.K."/>
            <person name="Wortman J."/>
            <person name="Nusbaum C."/>
            <person name="Birren B."/>
        </authorList>
    </citation>
    <scope>NUCLEOTIDE SEQUENCE [LARGE SCALE GENOMIC DNA]</scope>
    <source>
        <strain evidence="11 12">CBS 43764</strain>
    </source>
</reference>
<evidence type="ECO:0000256" key="9">
    <source>
        <dbReference type="ARBA" id="ARBA00034015"/>
    </source>
</evidence>
<name>A0A0D2APL1_9PEZI</name>
<keyword evidence="6" id="KW-0378">Hydrolase</keyword>
<dbReference type="Proteomes" id="UP000053259">
    <property type="component" value="Unassembled WGS sequence"/>
</dbReference>
<protein>
    <recommendedName>
        <fullName evidence="2">ribonuclease T1</fullName>
        <ecNumber evidence="2">4.6.1.24</ecNumber>
    </recommendedName>
</protein>
<dbReference type="InterPro" id="IPR016191">
    <property type="entry name" value="Ribonuclease/ribotoxin"/>
</dbReference>
<comment type="similarity">
    <text evidence="1">Belongs to the ribonuclease N1/T1 family.</text>
</comment>
<dbReference type="PANTHER" id="PTHR42104:SF1">
    <property type="entry name" value="EXTRACELLULAR GUANYL-SPECIFIC RIBONUCLEASE RNTA (AFU_ORTHOLOGUE AFUA_4G03230)"/>
    <property type="match status" value="1"/>
</dbReference>
<dbReference type="RefSeq" id="XP_016218497.1">
    <property type="nucleotide sequence ID" value="XM_016353344.1"/>
</dbReference>
<evidence type="ECO:0000256" key="6">
    <source>
        <dbReference type="ARBA" id="ARBA00022801"/>
    </source>
</evidence>
<gene>
    <name evidence="11" type="ORF">PV09_00584</name>
</gene>
<dbReference type="GO" id="GO:0016787">
    <property type="term" value="F:hydrolase activity"/>
    <property type="evidence" value="ECO:0007669"/>
    <property type="project" value="UniProtKB-KW"/>
</dbReference>
<evidence type="ECO:0000256" key="8">
    <source>
        <dbReference type="ARBA" id="ARBA00023239"/>
    </source>
</evidence>
<dbReference type="HOGENOM" id="CLU_111658_2_0_1"/>
<keyword evidence="3" id="KW-0540">Nuclease</keyword>
<evidence type="ECO:0000313" key="11">
    <source>
        <dbReference type="EMBL" id="KIW08628.1"/>
    </source>
</evidence>
<dbReference type="Pfam" id="PF00545">
    <property type="entry name" value="Ribonuclease"/>
    <property type="match status" value="1"/>
</dbReference>
<dbReference type="CDD" id="cd00606">
    <property type="entry name" value="fungal_RNase"/>
    <property type="match status" value="1"/>
</dbReference>
<dbReference type="SUPFAM" id="SSF53933">
    <property type="entry name" value="Microbial ribonucleases"/>
    <property type="match status" value="1"/>
</dbReference>
<dbReference type="InterPro" id="IPR048269">
    <property type="entry name" value="RNase_U2"/>
</dbReference>
<dbReference type="VEuPathDB" id="FungiDB:PV09_00584"/>
<accession>A0A0D2APL1</accession>
<dbReference type="EMBL" id="KN847530">
    <property type="protein sequence ID" value="KIW08628.1"/>
    <property type="molecule type" value="Genomic_DNA"/>
</dbReference>